<feature type="signal peptide" evidence="1">
    <location>
        <begin position="1"/>
        <end position="16"/>
    </location>
</feature>
<organism evidence="2 3">
    <name type="scientific">Mesorhabditis spiculigera</name>
    <dbReference type="NCBI Taxonomy" id="96644"/>
    <lineage>
        <taxon>Eukaryota</taxon>
        <taxon>Metazoa</taxon>
        <taxon>Ecdysozoa</taxon>
        <taxon>Nematoda</taxon>
        <taxon>Chromadorea</taxon>
        <taxon>Rhabditida</taxon>
        <taxon>Rhabditina</taxon>
        <taxon>Rhabditomorpha</taxon>
        <taxon>Rhabditoidea</taxon>
        <taxon>Rhabditidae</taxon>
        <taxon>Mesorhabditinae</taxon>
        <taxon>Mesorhabditis</taxon>
    </lineage>
</organism>
<evidence type="ECO:0000256" key="1">
    <source>
        <dbReference type="SAM" id="SignalP"/>
    </source>
</evidence>
<comment type="caution">
    <text evidence="2">The sequence shown here is derived from an EMBL/GenBank/DDBJ whole genome shotgun (WGS) entry which is preliminary data.</text>
</comment>
<keyword evidence="1" id="KW-0732">Signal</keyword>
<reference evidence="2" key="1">
    <citation type="submission" date="2023-06" db="EMBL/GenBank/DDBJ databases">
        <authorList>
            <person name="Delattre M."/>
        </authorList>
    </citation>
    <scope>NUCLEOTIDE SEQUENCE</scope>
    <source>
        <strain evidence="2">AF72</strain>
    </source>
</reference>
<dbReference type="EMBL" id="CATQJA010002657">
    <property type="protein sequence ID" value="CAJ0579894.1"/>
    <property type="molecule type" value="Genomic_DNA"/>
</dbReference>
<feature type="chain" id="PRO_5041246770" evidence="1">
    <location>
        <begin position="17"/>
        <end position="181"/>
    </location>
</feature>
<gene>
    <name evidence="2" type="ORF">MSPICULIGERA_LOCUS18097</name>
</gene>
<keyword evidence="3" id="KW-1185">Reference proteome</keyword>
<accession>A0AA36D4X1</accession>
<dbReference type="Proteomes" id="UP001177023">
    <property type="component" value="Unassembled WGS sequence"/>
</dbReference>
<dbReference type="AlphaFoldDB" id="A0AA36D4X1"/>
<proteinExistence type="predicted"/>
<evidence type="ECO:0000313" key="2">
    <source>
        <dbReference type="EMBL" id="CAJ0579894.1"/>
    </source>
</evidence>
<protein>
    <submittedName>
        <fullName evidence="2">Uncharacterized protein</fullName>
    </submittedName>
</protein>
<feature type="non-terminal residue" evidence="2">
    <location>
        <position position="1"/>
    </location>
</feature>
<evidence type="ECO:0000313" key="3">
    <source>
        <dbReference type="Proteomes" id="UP001177023"/>
    </source>
</evidence>
<sequence length="181" mass="19606">MKMLLWALPLLAVAFADEPATKKPFDHAAEAELLKFAKSVGRAKVEQAAAAAGTVDERIAAITALATKDDQKALLSKVADTIKERLQAAVDVEAKLVPEQKAVLDAAKATKAAHDNEVALIKKLNHEQQEQVFRVIHPLRLRAPHQPNHKKPAGTGKPFLAHHKFTGRPHFSHKPSAAPVA</sequence>
<name>A0AA36D4X1_9BILA</name>